<dbReference type="EMBL" id="AP014648">
    <property type="protein sequence ID" value="BAQ16607.1"/>
    <property type="molecule type" value="Genomic_DNA"/>
</dbReference>
<evidence type="ECO:0000313" key="3">
    <source>
        <dbReference type="EMBL" id="BAQ16607.1"/>
    </source>
</evidence>
<gene>
    <name evidence="3" type="ORF">GL4_1149</name>
</gene>
<dbReference type="InterPro" id="IPR057561">
    <property type="entry name" value="NADase_transloc"/>
</dbReference>
<dbReference type="Pfam" id="PF25302">
    <property type="entry name" value="NADase_transloc"/>
    <property type="match status" value="1"/>
</dbReference>
<reference evidence="3 4" key="1">
    <citation type="submission" date="2014-09" db="EMBL/GenBank/DDBJ databases">
        <title>Genome sequencing of Methyloceanibacter caenitepidi Gela4.</title>
        <authorList>
            <person name="Takeuchi M."/>
            <person name="Susumu S."/>
            <person name="Kamagata Y."/>
            <person name="Oshima K."/>
            <person name="Hattori M."/>
            <person name="Iwasaki W."/>
        </authorList>
    </citation>
    <scope>NUCLEOTIDE SEQUENCE [LARGE SCALE GENOMIC DNA]</scope>
    <source>
        <strain evidence="3 4">Gela4</strain>
    </source>
</reference>
<organism evidence="3 4">
    <name type="scientific">Methyloceanibacter caenitepidi</name>
    <dbReference type="NCBI Taxonomy" id="1384459"/>
    <lineage>
        <taxon>Bacteria</taxon>
        <taxon>Pseudomonadati</taxon>
        <taxon>Pseudomonadota</taxon>
        <taxon>Alphaproteobacteria</taxon>
        <taxon>Hyphomicrobiales</taxon>
        <taxon>Hyphomicrobiaceae</taxon>
        <taxon>Methyloceanibacter</taxon>
    </lineage>
</organism>
<feature type="signal peptide" evidence="1">
    <location>
        <begin position="1"/>
        <end position="23"/>
    </location>
</feature>
<dbReference type="HOGENOM" id="CLU_914685_0_0_5"/>
<feature type="chain" id="PRO_5002037727" description="NAD glycohydrolase translocation F5/8 type C domain-containing protein" evidence="1">
    <location>
        <begin position="24"/>
        <end position="304"/>
    </location>
</feature>
<dbReference type="AlphaFoldDB" id="A0A0A8K258"/>
<dbReference type="Proteomes" id="UP000031643">
    <property type="component" value="Chromosome"/>
</dbReference>
<accession>A0A0A8K258</accession>
<evidence type="ECO:0000313" key="4">
    <source>
        <dbReference type="Proteomes" id="UP000031643"/>
    </source>
</evidence>
<evidence type="ECO:0000256" key="1">
    <source>
        <dbReference type="SAM" id="SignalP"/>
    </source>
</evidence>
<name>A0A0A8K258_9HYPH</name>
<protein>
    <recommendedName>
        <fullName evidence="2">NAD glycohydrolase translocation F5/8 type C domain-containing protein</fullName>
    </recommendedName>
</protein>
<keyword evidence="1" id="KW-0732">Signal</keyword>
<keyword evidence="4" id="KW-1185">Reference proteome</keyword>
<proteinExistence type="predicted"/>
<sequence length="304" mass="32419">MFAKLGAIAAATAVSLHPLPAQASESVYDCRFDPGASPLTWVTIRHDDIARQTGVSASHFVAGDVAVGLATKDLGREIEFRHEVRNAGQLVNISSYRIDTVSGRATGNVELYGEDGNFIRGGPIPVEGHCKISTSQVATSKQIARAASNEVCHEDNSPTQFVDSQRYCASSILPQQGGKTYGPKNLFWGPEGAAWCEGVAGNGEGESIRIETAPAVSVYAVVIRNGYQRSASTFSNNGRVEVVEIEAAGRKERYTLRDDPGSQRLALSQPAKAATITVRIVSVYPGARYADTCLSGLLLDLEGF</sequence>
<feature type="domain" description="NAD glycohydrolase translocation F5/8 type C" evidence="2">
    <location>
        <begin position="166"/>
        <end position="297"/>
    </location>
</feature>
<dbReference type="NCBIfam" id="NF047619">
    <property type="entry name" value="NADase_discoid"/>
    <property type="match status" value="1"/>
</dbReference>
<evidence type="ECO:0000259" key="2">
    <source>
        <dbReference type="Pfam" id="PF25302"/>
    </source>
</evidence>
<dbReference type="KEGG" id="mcg:GL4_1149"/>